<protein>
    <recommendedName>
        <fullName evidence="10">NTR domain-containing protein</fullName>
    </recommendedName>
</protein>
<evidence type="ECO:0000256" key="7">
    <source>
        <dbReference type="ARBA" id="ARBA00023215"/>
    </source>
</evidence>
<evidence type="ECO:0000256" key="2">
    <source>
        <dbReference type="ARBA" id="ARBA00011027"/>
    </source>
</evidence>
<dbReference type="PANTHER" id="PTHR11844">
    <property type="entry name" value="METALLOPROTEASE INHIBITOR"/>
    <property type="match status" value="1"/>
</dbReference>
<keyword evidence="5" id="KW-0646">Protease inhibitor</keyword>
<dbReference type="InterPro" id="IPR001820">
    <property type="entry name" value="TIMP"/>
</dbReference>
<proteinExistence type="inferred from homology"/>
<evidence type="ECO:0000259" key="10">
    <source>
        <dbReference type="PROSITE" id="PS50189"/>
    </source>
</evidence>
<keyword evidence="4" id="KW-0483">Metalloprotease inhibitor</keyword>
<dbReference type="Gene3D" id="2.40.50.120">
    <property type="match status" value="1"/>
</dbReference>
<feature type="disulfide bond" evidence="9">
    <location>
        <begin position="53"/>
        <end position="114"/>
    </location>
</feature>
<evidence type="ECO:0000256" key="9">
    <source>
        <dbReference type="PIRSR" id="PIRSR601820-3"/>
    </source>
</evidence>
<feature type="disulfide bond" evidence="9">
    <location>
        <begin position="189"/>
        <end position="211"/>
    </location>
</feature>
<evidence type="ECO:0000313" key="11">
    <source>
        <dbReference type="Ensembl" id="ENSAMEP00000015569.2"/>
    </source>
</evidence>
<dbReference type="STRING" id="9646.ENSAMEP00000015569"/>
<feature type="disulfide bond" evidence="9">
    <location>
        <begin position="65"/>
        <end position="167"/>
    </location>
</feature>
<comment type="subcellular location">
    <subcellularLocation>
        <location evidence="1">Secreted</location>
    </subcellularLocation>
</comment>
<keyword evidence="6 9" id="KW-1015">Disulfide bond</keyword>
<dbReference type="eggNOG" id="KOG4745">
    <property type="taxonomic scope" value="Eukaryota"/>
</dbReference>
<dbReference type="AlphaFoldDB" id="G1M899"/>
<dbReference type="InParanoid" id="G1M899"/>
<dbReference type="Ensembl" id="ENSAMET00000016217.2">
    <property type="protein sequence ID" value="ENSAMEP00000015569.2"/>
    <property type="gene ID" value="ENSAMEG00000014778.2"/>
</dbReference>
<dbReference type="GO" id="GO:0046872">
    <property type="term" value="F:metal ion binding"/>
    <property type="evidence" value="ECO:0007669"/>
    <property type="project" value="UniProtKB-KW"/>
</dbReference>
<dbReference type="InterPro" id="IPR027465">
    <property type="entry name" value="TIMP_C"/>
</dbReference>
<organism evidence="11 12">
    <name type="scientific">Ailuropoda melanoleuca</name>
    <name type="common">Giant panda</name>
    <dbReference type="NCBI Taxonomy" id="9646"/>
    <lineage>
        <taxon>Eukaryota</taxon>
        <taxon>Metazoa</taxon>
        <taxon>Chordata</taxon>
        <taxon>Craniata</taxon>
        <taxon>Vertebrata</taxon>
        <taxon>Euteleostomi</taxon>
        <taxon>Mammalia</taxon>
        <taxon>Eutheria</taxon>
        <taxon>Laurasiatheria</taxon>
        <taxon>Carnivora</taxon>
        <taxon>Caniformia</taxon>
        <taxon>Ursidae</taxon>
        <taxon>Ailuropoda</taxon>
    </lineage>
</organism>
<keyword evidence="8" id="KW-0862">Zinc</keyword>
<dbReference type="Pfam" id="PF00965">
    <property type="entry name" value="TIMP"/>
    <property type="match status" value="1"/>
</dbReference>
<feature type="disulfide bond" evidence="9">
    <location>
        <begin position="174"/>
        <end position="181"/>
    </location>
</feature>
<name>G1M899_AILME</name>
<dbReference type="PROSITE" id="PS50189">
    <property type="entry name" value="NTR"/>
    <property type="match status" value="1"/>
</dbReference>
<keyword evidence="3" id="KW-0964">Secreted</keyword>
<keyword evidence="12" id="KW-1185">Reference proteome</keyword>
<evidence type="ECO:0000313" key="12">
    <source>
        <dbReference type="Proteomes" id="UP000008912"/>
    </source>
</evidence>
<dbReference type="Proteomes" id="UP000008912">
    <property type="component" value="Unassembled WGS sequence"/>
</dbReference>
<dbReference type="GO" id="GO:0008191">
    <property type="term" value="F:metalloendopeptidase inhibitor activity"/>
    <property type="evidence" value="ECO:0007669"/>
    <property type="project" value="InterPro"/>
</dbReference>
<evidence type="ECO:0000256" key="3">
    <source>
        <dbReference type="ARBA" id="ARBA00022525"/>
    </source>
</evidence>
<dbReference type="Gene3D" id="3.90.370.10">
    <property type="entry name" value="Tissue inhibitor of metalloproteinase-1. Chain B, domain 1"/>
    <property type="match status" value="1"/>
</dbReference>
<feature type="domain" description="NTR" evidence="10">
    <location>
        <begin position="53"/>
        <end position="167"/>
    </location>
</feature>
<evidence type="ECO:0000256" key="5">
    <source>
        <dbReference type="ARBA" id="ARBA00022690"/>
    </source>
</evidence>
<comment type="similarity">
    <text evidence="2">Belongs to the protease inhibitor I35 (TIMP) family.</text>
</comment>
<feature type="binding site" evidence="8">
    <location>
        <position position="53"/>
    </location>
    <ligand>
        <name>Zn(2+)</name>
        <dbReference type="ChEBI" id="CHEBI:29105"/>
        <note>ligand shared with metalloproteinase partner</note>
    </ligand>
</feature>
<dbReference type="GeneTree" id="ENSGT00940000165693"/>
<sequence length="254" mass="28856">LMTDFCLEVDGGAGLEEVRAVIHALCPVGPTMDPAFLLAFPLLLTLSTPYNACRCKIQHPQTYYCMSDVVILADILGPANNTRTKRGFRVNVLKAPQGTPRIHEIYSPISWGACGYRVRTSQQSLLLIAGYLKRGMLHFTRCHLVYFWYRLTREQKLGFEAVYRTGCKCEIQPCLICRHNCPQPDFGECVWKQKNCDYEIWEGNLSSYSMCVPSMVGSCEWTRIQKNYQYQTPTPAASLFTQTKMMYQGSNSVS</sequence>
<reference evidence="11 12" key="1">
    <citation type="journal article" date="2010" name="Nature">
        <title>The sequence and de novo assembly of the giant panda genome.</title>
        <authorList>
            <person name="Li R."/>
            <person name="Fan W."/>
            <person name="Tian G."/>
            <person name="Zhu H."/>
            <person name="He L."/>
            <person name="Cai J."/>
            <person name="Huang Q."/>
            <person name="Cai Q."/>
            <person name="Li B."/>
            <person name="Bai Y."/>
            <person name="Zhang Z."/>
            <person name="Zhang Y."/>
            <person name="Wang W."/>
            <person name="Li J."/>
            <person name="Wei F."/>
            <person name="Li H."/>
            <person name="Jian M."/>
            <person name="Li J."/>
            <person name="Zhang Z."/>
            <person name="Nielsen R."/>
            <person name="Li D."/>
            <person name="Gu W."/>
            <person name="Yang Z."/>
            <person name="Xuan Z."/>
            <person name="Ryder O.A."/>
            <person name="Leung F.C."/>
            <person name="Zhou Y."/>
            <person name="Cao J."/>
            <person name="Sun X."/>
            <person name="Fu Y."/>
            <person name="Fang X."/>
            <person name="Guo X."/>
            <person name="Wang B."/>
            <person name="Hou R."/>
            <person name="Shen F."/>
            <person name="Mu B."/>
            <person name="Ni P."/>
            <person name="Lin R."/>
            <person name="Qian W."/>
            <person name="Wang G."/>
            <person name="Yu C."/>
            <person name="Nie W."/>
            <person name="Wang J."/>
            <person name="Wu Z."/>
            <person name="Liang H."/>
            <person name="Min J."/>
            <person name="Wu Q."/>
            <person name="Cheng S."/>
            <person name="Ruan J."/>
            <person name="Wang M."/>
            <person name="Shi Z."/>
            <person name="Wen M."/>
            <person name="Liu B."/>
            <person name="Ren X."/>
            <person name="Zheng H."/>
            <person name="Dong D."/>
            <person name="Cook K."/>
            <person name="Shan G."/>
            <person name="Zhang H."/>
            <person name="Kosiol C."/>
            <person name="Xie X."/>
            <person name="Lu Z."/>
            <person name="Zheng H."/>
            <person name="Li Y."/>
            <person name="Steiner C.C."/>
            <person name="Lam T.T."/>
            <person name="Lin S."/>
            <person name="Zhang Q."/>
            <person name="Li G."/>
            <person name="Tian J."/>
            <person name="Gong T."/>
            <person name="Liu H."/>
            <person name="Zhang D."/>
            <person name="Fang L."/>
            <person name="Ye C."/>
            <person name="Zhang J."/>
            <person name="Hu W."/>
            <person name="Xu A."/>
            <person name="Ren Y."/>
            <person name="Zhang G."/>
            <person name="Bruford M.W."/>
            <person name="Li Q."/>
            <person name="Ma L."/>
            <person name="Guo Y."/>
            <person name="An N."/>
            <person name="Hu Y."/>
            <person name="Zheng Y."/>
            <person name="Shi Y."/>
            <person name="Li Z."/>
            <person name="Liu Q."/>
            <person name="Chen Y."/>
            <person name="Zhao J."/>
            <person name="Qu N."/>
            <person name="Zhao S."/>
            <person name="Tian F."/>
            <person name="Wang X."/>
            <person name="Wang H."/>
            <person name="Xu L."/>
            <person name="Liu X."/>
            <person name="Vinar T."/>
            <person name="Wang Y."/>
            <person name="Lam T.W."/>
            <person name="Yiu S.M."/>
            <person name="Liu S."/>
            <person name="Zhang H."/>
            <person name="Li D."/>
            <person name="Huang Y."/>
            <person name="Wang X."/>
            <person name="Yang G."/>
            <person name="Jiang Z."/>
            <person name="Wang J."/>
            <person name="Qin N."/>
            <person name="Li L."/>
            <person name="Li J."/>
            <person name="Bolund L."/>
            <person name="Kristiansen K."/>
            <person name="Wong G.K."/>
            <person name="Olson M."/>
            <person name="Zhang X."/>
            <person name="Li S."/>
            <person name="Yang H."/>
            <person name="Wang J."/>
            <person name="Wang J."/>
        </authorList>
    </citation>
    <scope>NUCLEOTIDE SEQUENCE [LARGE SCALE GENOMIC DNA]</scope>
</reference>
<dbReference type="GO" id="GO:0009725">
    <property type="term" value="P:response to hormone"/>
    <property type="evidence" value="ECO:0007669"/>
    <property type="project" value="TreeGrafter"/>
</dbReference>
<dbReference type="GO" id="GO:0005615">
    <property type="term" value="C:extracellular space"/>
    <property type="evidence" value="ECO:0007669"/>
    <property type="project" value="TreeGrafter"/>
</dbReference>
<feature type="disulfide bond" evidence="9">
    <location>
        <begin position="169"/>
        <end position="219"/>
    </location>
</feature>
<dbReference type="GO" id="GO:0051045">
    <property type="term" value="P:negative regulation of membrane protein ectodomain proteolysis"/>
    <property type="evidence" value="ECO:0007669"/>
    <property type="project" value="TreeGrafter"/>
</dbReference>
<dbReference type="PANTHER" id="PTHR11844:SF10">
    <property type="entry name" value="NTR DOMAIN-CONTAINING PROTEIN"/>
    <property type="match status" value="1"/>
</dbReference>
<evidence type="ECO:0000256" key="6">
    <source>
        <dbReference type="ARBA" id="ARBA00023157"/>
    </source>
</evidence>
<evidence type="ECO:0000256" key="4">
    <source>
        <dbReference type="ARBA" id="ARBA00022608"/>
    </source>
</evidence>
<dbReference type="GO" id="GO:0002020">
    <property type="term" value="F:protease binding"/>
    <property type="evidence" value="ECO:0007669"/>
    <property type="project" value="TreeGrafter"/>
</dbReference>
<dbReference type="FunFam" id="3.90.370.10:FF:000004">
    <property type="entry name" value="Uncharacterized protein"/>
    <property type="match status" value="1"/>
</dbReference>
<keyword evidence="8" id="KW-0479">Metal-binding</keyword>
<dbReference type="SMART" id="SM00206">
    <property type="entry name" value="NTR"/>
    <property type="match status" value="1"/>
</dbReference>
<dbReference type="GO" id="GO:0031012">
    <property type="term" value="C:extracellular matrix"/>
    <property type="evidence" value="ECO:0007669"/>
    <property type="project" value="TreeGrafter"/>
</dbReference>
<evidence type="ECO:0000256" key="1">
    <source>
        <dbReference type="ARBA" id="ARBA00004613"/>
    </source>
</evidence>
<accession>G1M899</accession>
<dbReference type="HOGENOM" id="CLU_084029_1_1_1"/>
<feature type="disulfide bond" evidence="9">
    <location>
        <begin position="55"/>
        <end position="142"/>
    </location>
</feature>
<dbReference type="GO" id="GO:0034097">
    <property type="term" value="P:response to cytokine"/>
    <property type="evidence" value="ECO:0007669"/>
    <property type="project" value="TreeGrafter"/>
</dbReference>
<reference evidence="11" key="3">
    <citation type="submission" date="2025-09" db="UniProtKB">
        <authorList>
            <consortium name="Ensembl"/>
        </authorList>
    </citation>
    <scope>IDENTIFICATION</scope>
</reference>
<dbReference type="InterPro" id="IPR008993">
    <property type="entry name" value="TIMP-like_OB-fold"/>
</dbReference>
<dbReference type="CDD" id="cd03577">
    <property type="entry name" value="NTR_TIMP_like"/>
    <property type="match status" value="1"/>
</dbReference>
<dbReference type="SUPFAM" id="SSF50242">
    <property type="entry name" value="TIMP-like"/>
    <property type="match status" value="1"/>
</dbReference>
<evidence type="ECO:0000256" key="8">
    <source>
        <dbReference type="PIRSR" id="PIRSR601820-1"/>
    </source>
</evidence>
<keyword evidence="7" id="KW-0481">Metalloenzyme inhibitor</keyword>
<reference evidence="11" key="2">
    <citation type="submission" date="2025-08" db="UniProtKB">
        <authorList>
            <consortium name="Ensembl"/>
        </authorList>
    </citation>
    <scope>IDENTIFICATION</scope>
</reference>
<dbReference type="InterPro" id="IPR001134">
    <property type="entry name" value="Netrin_domain"/>
</dbReference>